<dbReference type="InterPro" id="IPR001841">
    <property type="entry name" value="Znf_RING"/>
</dbReference>
<dbReference type="GO" id="GO:0061630">
    <property type="term" value="F:ubiquitin protein ligase activity"/>
    <property type="evidence" value="ECO:0007669"/>
    <property type="project" value="UniProtKB-EC"/>
</dbReference>
<evidence type="ECO:0000313" key="9">
    <source>
        <dbReference type="Proteomes" id="UP000006882"/>
    </source>
</evidence>
<accession>A0A251QGV7</accession>
<keyword evidence="9" id="KW-1185">Reference proteome</keyword>
<protein>
    <recommendedName>
        <fullName evidence="2">RING-type E3 ubiquitin transferase</fullName>
        <ecNumber evidence="2">2.3.2.27</ecNumber>
    </recommendedName>
</protein>
<reference evidence="8 9" key="1">
    <citation type="journal article" date="2013" name="Nat. Genet.">
        <title>The high-quality draft genome of peach (Prunus persica) identifies unique patterns of genetic diversity, domestication and genome evolution.</title>
        <authorList>
            <consortium name="International Peach Genome Initiative"/>
            <person name="Verde I."/>
            <person name="Abbott A.G."/>
            <person name="Scalabrin S."/>
            <person name="Jung S."/>
            <person name="Shu S."/>
            <person name="Marroni F."/>
            <person name="Zhebentyayeva T."/>
            <person name="Dettori M.T."/>
            <person name="Grimwood J."/>
            <person name="Cattonaro F."/>
            <person name="Zuccolo A."/>
            <person name="Rossini L."/>
            <person name="Jenkins J."/>
            <person name="Vendramin E."/>
            <person name="Meisel L.A."/>
            <person name="Decroocq V."/>
            <person name="Sosinski B."/>
            <person name="Prochnik S."/>
            <person name="Mitros T."/>
            <person name="Policriti A."/>
            <person name="Cipriani G."/>
            <person name="Dondini L."/>
            <person name="Ficklin S."/>
            <person name="Goodstein D.M."/>
            <person name="Xuan P."/>
            <person name="Del Fabbro C."/>
            <person name="Aramini V."/>
            <person name="Copetti D."/>
            <person name="Gonzalez S."/>
            <person name="Horner D.S."/>
            <person name="Falchi R."/>
            <person name="Lucas S."/>
            <person name="Mica E."/>
            <person name="Maldonado J."/>
            <person name="Lazzari B."/>
            <person name="Bielenberg D."/>
            <person name="Pirona R."/>
            <person name="Miculan M."/>
            <person name="Barakat A."/>
            <person name="Testolin R."/>
            <person name="Stella A."/>
            <person name="Tartarini S."/>
            <person name="Tonutti P."/>
            <person name="Arus P."/>
            <person name="Orellana A."/>
            <person name="Wells C."/>
            <person name="Main D."/>
            <person name="Vizzotto G."/>
            <person name="Silva H."/>
            <person name="Salamini F."/>
            <person name="Schmutz J."/>
            <person name="Morgante M."/>
            <person name="Rokhsar D.S."/>
        </authorList>
    </citation>
    <scope>NUCLEOTIDE SEQUENCE [LARGE SCALE GENOMIC DNA]</scope>
    <source>
        <strain evidence="9">cv. Nemared</strain>
    </source>
</reference>
<evidence type="ECO:0000256" key="5">
    <source>
        <dbReference type="ARBA" id="ARBA00022833"/>
    </source>
</evidence>
<dbReference type="Pfam" id="PF13639">
    <property type="entry name" value="zf-RING_2"/>
    <property type="match status" value="1"/>
</dbReference>
<keyword evidence="3" id="KW-0479">Metal-binding</keyword>
<evidence type="ECO:0000256" key="4">
    <source>
        <dbReference type="ARBA" id="ARBA00022771"/>
    </source>
</evidence>
<keyword evidence="5" id="KW-0862">Zinc</keyword>
<dbReference type="eggNOG" id="KOG0800">
    <property type="taxonomic scope" value="Eukaryota"/>
</dbReference>
<dbReference type="PANTHER" id="PTHR15710">
    <property type="entry name" value="E3 UBIQUITIN-PROTEIN LIGASE PRAJA"/>
    <property type="match status" value="1"/>
</dbReference>
<sequence>MSIEVLERVVGDPRFRLTTELEAVIEPQTELRSTKFLLNMEARVNRLHPCWDFEFEDLYEDNHIDQKNCTTLVSVKHEKLEIDPFAAGNASEEDSRTAISGKLSCLSVPAAICQWMTDKILNDASFYLFVTRGGTGHKVLNLSVFINVHVVDTYVWNDDLGEAGLEFVPWTKKLWVDNKLERVREVQVSTVCSICMEEIVVGSEGTCMPCSHLFHGACILKWLDKSRSCPLCRFSMPALMHEERGMKRDDGRSF</sequence>
<feature type="domain" description="RING-type" evidence="7">
    <location>
        <begin position="192"/>
        <end position="233"/>
    </location>
</feature>
<evidence type="ECO:0000256" key="6">
    <source>
        <dbReference type="PROSITE-ProRule" id="PRU00175"/>
    </source>
</evidence>
<dbReference type="OrthoDB" id="4348522at2759"/>
<dbReference type="Gramene" id="ONI21885">
    <property type="protein sequence ID" value="ONI21885"/>
    <property type="gene ID" value="PRUPE_2G096400"/>
</dbReference>
<dbReference type="InterPro" id="IPR013083">
    <property type="entry name" value="Znf_RING/FYVE/PHD"/>
</dbReference>
<dbReference type="AlphaFoldDB" id="A0A251QGV7"/>
<evidence type="ECO:0000259" key="7">
    <source>
        <dbReference type="PROSITE" id="PS50089"/>
    </source>
</evidence>
<dbReference type="Gene3D" id="3.30.40.10">
    <property type="entry name" value="Zinc/RING finger domain, C3HC4 (zinc finger)"/>
    <property type="match status" value="1"/>
</dbReference>
<dbReference type="SMART" id="SM00184">
    <property type="entry name" value="RING"/>
    <property type="match status" value="1"/>
</dbReference>
<dbReference type="PANTHER" id="PTHR15710:SF218">
    <property type="entry name" value="OS06G0687300 PROTEIN"/>
    <property type="match status" value="1"/>
</dbReference>
<comment type="catalytic activity">
    <reaction evidence="1">
        <text>S-ubiquitinyl-[E2 ubiquitin-conjugating enzyme]-L-cysteine + [acceptor protein]-L-lysine = [E2 ubiquitin-conjugating enzyme]-L-cysteine + N(6)-ubiquitinyl-[acceptor protein]-L-lysine.</text>
        <dbReference type="EC" id="2.3.2.27"/>
    </reaction>
</comment>
<evidence type="ECO:0000256" key="3">
    <source>
        <dbReference type="ARBA" id="ARBA00022723"/>
    </source>
</evidence>
<dbReference type="EMBL" id="CM007652">
    <property type="protein sequence ID" value="ONI21885.1"/>
    <property type="molecule type" value="Genomic_DNA"/>
</dbReference>
<dbReference type="SUPFAM" id="SSF57850">
    <property type="entry name" value="RING/U-box"/>
    <property type="match status" value="1"/>
</dbReference>
<dbReference type="Proteomes" id="UP000006882">
    <property type="component" value="Chromosome G2"/>
</dbReference>
<evidence type="ECO:0000256" key="2">
    <source>
        <dbReference type="ARBA" id="ARBA00012483"/>
    </source>
</evidence>
<keyword evidence="4 6" id="KW-0863">Zinc-finger</keyword>
<organism evidence="8 9">
    <name type="scientific">Prunus persica</name>
    <name type="common">Peach</name>
    <name type="synonym">Amygdalus persica</name>
    <dbReference type="NCBI Taxonomy" id="3760"/>
    <lineage>
        <taxon>Eukaryota</taxon>
        <taxon>Viridiplantae</taxon>
        <taxon>Streptophyta</taxon>
        <taxon>Embryophyta</taxon>
        <taxon>Tracheophyta</taxon>
        <taxon>Spermatophyta</taxon>
        <taxon>Magnoliopsida</taxon>
        <taxon>eudicotyledons</taxon>
        <taxon>Gunneridae</taxon>
        <taxon>Pentapetalae</taxon>
        <taxon>rosids</taxon>
        <taxon>fabids</taxon>
        <taxon>Rosales</taxon>
        <taxon>Rosaceae</taxon>
        <taxon>Amygdaloideae</taxon>
        <taxon>Amygdaleae</taxon>
        <taxon>Prunus</taxon>
    </lineage>
</organism>
<dbReference type="GO" id="GO:0008270">
    <property type="term" value="F:zinc ion binding"/>
    <property type="evidence" value="ECO:0007669"/>
    <property type="project" value="UniProtKB-KW"/>
</dbReference>
<name>A0A251QGV7_PRUPE</name>
<proteinExistence type="predicted"/>
<dbReference type="EC" id="2.3.2.27" evidence="2"/>
<gene>
    <name evidence="8" type="ORF">PRUPE_2G096400</name>
</gene>
<evidence type="ECO:0000256" key="1">
    <source>
        <dbReference type="ARBA" id="ARBA00000900"/>
    </source>
</evidence>
<dbReference type="PROSITE" id="PS50089">
    <property type="entry name" value="ZF_RING_2"/>
    <property type="match status" value="1"/>
</dbReference>
<evidence type="ECO:0000313" key="8">
    <source>
        <dbReference type="EMBL" id="ONI21885.1"/>
    </source>
</evidence>